<keyword evidence="3" id="KW-0732">Signal</keyword>
<name>A0A835WHJ1_9CHLO</name>
<comment type="caution">
    <text evidence="4">The sequence shown here is derived from an EMBL/GenBank/DDBJ whole genome shotgun (WGS) entry which is preliminary data.</text>
</comment>
<keyword evidence="2" id="KW-1133">Transmembrane helix</keyword>
<feature type="region of interest" description="Disordered" evidence="1">
    <location>
        <begin position="656"/>
        <end position="685"/>
    </location>
</feature>
<protein>
    <recommendedName>
        <fullName evidence="6">SPARK domain-containing protein</fullName>
    </recommendedName>
</protein>
<gene>
    <name evidence="4" type="ORF">HYH02_007460</name>
</gene>
<evidence type="ECO:0000256" key="2">
    <source>
        <dbReference type="SAM" id="Phobius"/>
    </source>
</evidence>
<keyword evidence="2" id="KW-0472">Membrane</keyword>
<feature type="region of interest" description="Disordered" evidence="1">
    <location>
        <begin position="720"/>
        <end position="760"/>
    </location>
</feature>
<feature type="compositionally biased region" description="Gly residues" evidence="1">
    <location>
        <begin position="720"/>
        <end position="737"/>
    </location>
</feature>
<accession>A0A835WHJ1</accession>
<keyword evidence="5" id="KW-1185">Reference proteome</keyword>
<feature type="compositionally biased region" description="Gly residues" evidence="1">
    <location>
        <begin position="324"/>
        <end position="340"/>
    </location>
</feature>
<feature type="region of interest" description="Disordered" evidence="1">
    <location>
        <begin position="539"/>
        <end position="558"/>
    </location>
</feature>
<evidence type="ECO:0000256" key="3">
    <source>
        <dbReference type="SAM" id="SignalP"/>
    </source>
</evidence>
<feature type="region of interest" description="Disordered" evidence="1">
    <location>
        <begin position="390"/>
        <end position="418"/>
    </location>
</feature>
<feature type="compositionally biased region" description="Polar residues" evidence="1">
    <location>
        <begin position="549"/>
        <end position="558"/>
    </location>
</feature>
<feature type="compositionally biased region" description="Polar residues" evidence="1">
    <location>
        <begin position="578"/>
        <end position="590"/>
    </location>
</feature>
<feature type="region of interest" description="Disordered" evidence="1">
    <location>
        <begin position="575"/>
        <end position="594"/>
    </location>
</feature>
<keyword evidence="2" id="KW-0812">Transmembrane</keyword>
<evidence type="ECO:0000313" key="4">
    <source>
        <dbReference type="EMBL" id="KAG2447536.1"/>
    </source>
</evidence>
<evidence type="ECO:0000256" key="1">
    <source>
        <dbReference type="SAM" id="MobiDB-lite"/>
    </source>
</evidence>
<dbReference type="Proteomes" id="UP000613740">
    <property type="component" value="Unassembled WGS sequence"/>
</dbReference>
<feature type="chain" id="PRO_5032707218" description="SPARK domain-containing protein" evidence="3">
    <location>
        <begin position="24"/>
        <end position="760"/>
    </location>
</feature>
<reference evidence="4" key="1">
    <citation type="journal article" date="2020" name="bioRxiv">
        <title>Comparative genomics of Chlamydomonas.</title>
        <authorList>
            <person name="Craig R.J."/>
            <person name="Hasan A.R."/>
            <person name="Ness R.W."/>
            <person name="Keightley P.D."/>
        </authorList>
    </citation>
    <scope>NUCLEOTIDE SEQUENCE</scope>
    <source>
        <strain evidence="4">CCAP 11/173</strain>
    </source>
</reference>
<feature type="region of interest" description="Disordered" evidence="1">
    <location>
        <begin position="309"/>
        <end position="340"/>
    </location>
</feature>
<proteinExistence type="predicted"/>
<dbReference type="OrthoDB" id="551724at2759"/>
<sequence>MRRRALVLLTVASIVSSLQTANSAFVFSAYTNWARQCLGGPSDGVCGPSAAQFLDFTYAQLTGGPVTVSTEQLTSACQQCAPALDQALSTVVPNGGDPAACPFLPDKDSLSLASIALRHYVCWGAPSGAADGSGSSSNSSSSSASSGAGACVTMMASALEGADLLGRVSAFDPTLRFTGPVLQRLCPQLAPPAAGGAGGSCCSRSWAYLMAALASQACLPDLSREYLALPGRCEALLGLSLPGFCEAGWPSALMPLLTAPPASRCSGANQPINWLQGTACSTDQLRMARCPRSTCDLWCGAVGAAAAADQPAPPSPPSSLNTESGGGATGGTDSGGGGSGDSGGGGLTVATVVIICVFSVLILALLVALAMWAFAVRRERKAAEREGFAFDQDLHDAPTVPNSPGAPPPGKLLDEPAAPGGAAAAMAATPGGAGGAGGFAAAITAAAAGVGAAGASTPRYIPGGGAAGGSEAAAGPSASGDAAGSSVARTLVFDGAAGAGPSRAAGAAAAAGGAAAGGAAAAASMASSKYGSAQSLLKAPPSAVGGASTHGTSTGVFMTPATSEKSLAQLDRLRSHRVSNPGSEAGTQYESMPLPDNMSSVEGSISNLPPGAYIGSHAILSRDSTGSYVTARSAAVSGTSLMSGAGGGGGLGSGAGSVLLGPGAPGTSPPLPRSQGVSGTASPLPGARVSLAPGAAAAGPAAAGAGGAAAAGGAGSINGGAAGGSGEAAAAAGGGAGAPAAPPHARRASDVPVLETVREH</sequence>
<organism evidence="4 5">
    <name type="scientific">Chlamydomonas schloesseri</name>
    <dbReference type="NCBI Taxonomy" id="2026947"/>
    <lineage>
        <taxon>Eukaryota</taxon>
        <taxon>Viridiplantae</taxon>
        <taxon>Chlorophyta</taxon>
        <taxon>core chlorophytes</taxon>
        <taxon>Chlorophyceae</taxon>
        <taxon>CS clade</taxon>
        <taxon>Chlamydomonadales</taxon>
        <taxon>Chlamydomonadaceae</taxon>
        <taxon>Chlamydomonas</taxon>
    </lineage>
</organism>
<feature type="signal peptide" evidence="3">
    <location>
        <begin position="1"/>
        <end position="23"/>
    </location>
</feature>
<feature type="transmembrane region" description="Helical" evidence="2">
    <location>
        <begin position="349"/>
        <end position="375"/>
    </location>
</feature>
<dbReference type="EMBL" id="JAEHOD010000021">
    <property type="protein sequence ID" value="KAG2447536.1"/>
    <property type="molecule type" value="Genomic_DNA"/>
</dbReference>
<dbReference type="AlphaFoldDB" id="A0A835WHJ1"/>
<feature type="compositionally biased region" description="Low complexity" evidence="1">
    <location>
        <begin position="656"/>
        <end position="666"/>
    </location>
</feature>
<evidence type="ECO:0008006" key="6">
    <source>
        <dbReference type="Google" id="ProtNLM"/>
    </source>
</evidence>
<evidence type="ECO:0000313" key="5">
    <source>
        <dbReference type="Proteomes" id="UP000613740"/>
    </source>
</evidence>